<evidence type="ECO:0000313" key="2">
    <source>
        <dbReference type="EMBL" id="KAG7194981.1"/>
    </source>
</evidence>
<sequence length="197" mass="22194">MDHPQTPKPRKRVLLNHYRVPTLPSPEKLSPSNSTDQRQHPFTDCYLTPKQSQSTLAATPESPIRKRPSIDIITPTSINEEASSTSSSSSSSSRPVTPQQQLTSTPSESTPVQRWYHPMTTITVEELQKVKRVRLSNPFLEDPFQALPAAPTTIDNETRSHMEYVNGTTGKKSTVKLSQRQVHIKPKRLDFSNLYGF</sequence>
<feature type="compositionally biased region" description="Low complexity" evidence="1">
    <location>
        <begin position="83"/>
        <end position="93"/>
    </location>
</feature>
<dbReference type="GeneID" id="66117466"/>
<proteinExistence type="predicted"/>
<feature type="region of interest" description="Disordered" evidence="1">
    <location>
        <begin position="1"/>
        <end position="114"/>
    </location>
</feature>
<name>A0A9P7VBF4_9ASCO</name>
<reference evidence="2" key="1">
    <citation type="submission" date="2021-03" db="EMBL/GenBank/DDBJ databases">
        <authorList>
            <person name="Palmer J.M."/>
        </authorList>
    </citation>
    <scope>NUCLEOTIDE SEQUENCE</scope>
    <source>
        <strain evidence="2">ARV_011</strain>
    </source>
</reference>
<keyword evidence="3" id="KW-1185">Reference proteome</keyword>
<evidence type="ECO:0000313" key="3">
    <source>
        <dbReference type="Proteomes" id="UP000790833"/>
    </source>
</evidence>
<protein>
    <submittedName>
        <fullName evidence="2">Uncharacterized protein</fullName>
    </submittedName>
</protein>
<dbReference type="EMBL" id="JAHMUF010000005">
    <property type="protein sequence ID" value="KAG7194981.1"/>
    <property type="molecule type" value="Genomic_DNA"/>
</dbReference>
<accession>A0A9P7VBF4</accession>
<dbReference type="RefSeq" id="XP_043050528.1">
    <property type="nucleotide sequence ID" value="XM_043194777.1"/>
</dbReference>
<dbReference type="Proteomes" id="UP000790833">
    <property type="component" value="Unassembled WGS sequence"/>
</dbReference>
<gene>
    <name evidence="2" type="ORF">KQ657_004092</name>
</gene>
<organism evidence="2 3">
    <name type="scientific">Scheffersomyces spartinae</name>
    <dbReference type="NCBI Taxonomy" id="45513"/>
    <lineage>
        <taxon>Eukaryota</taxon>
        <taxon>Fungi</taxon>
        <taxon>Dikarya</taxon>
        <taxon>Ascomycota</taxon>
        <taxon>Saccharomycotina</taxon>
        <taxon>Pichiomycetes</taxon>
        <taxon>Debaryomycetaceae</taxon>
        <taxon>Scheffersomyces</taxon>
    </lineage>
</organism>
<dbReference type="OrthoDB" id="3997968at2759"/>
<feature type="compositionally biased region" description="Polar residues" evidence="1">
    <location>
        <begin position="94"/>
        <end position="112"/>
    </location>
</feature>
<evidence type="ECO:0000256" key="1">
    <source>
        <dbReference type="SAM" id="MobiDB-lite"/>
    </source>
</evidence>
<comment type="caution">
    <text evidence="2">The sequence shown here is derived from an EMBL/GenBank/DDBJ whole genome shotgun (WGS) entry which is preliminary data.</text>
</comment>
<dbReference type="AlphaFoldDB" id="A0A9P7VBF4"/>